<dbReference type="InterPro" id="IPR050992">
    <property type="entry name" value="CheZ_family_phosphatases"/>
</dbReference>
<keyword evidence="1" id="KW-0145">Chemotaxis</keyword>
<proteinExistence type="predicted"/>
<dbReference type="InterPro" id="IPR007597">
    <property type="entry name" value="CheC"/>
</dbReference>
<dbReference type="RefSeq" id="WP_307256266.1">
    <property type="nucleotide sequence ID" value="NZ_JAUSUC010000005.1"/>
</dbReference>
<dbReference type="InterPro" id="IPR028976">
    <property type="entry name" value="CheC-like_sf"/>
</dbReference>
<reference evidence="4" key="1">
    <citation type="submission" date="2023-07" db="EMBL/GenBank/DDBJ databases">
        <title>Genomic Encyclopedia of Type Strains, Phase IV (KMG-IV): sequencing the most valuable type-strain genomes for metagenomic binning, comparative biology and taxonomic classification.</title>
        <authorList>
            <person name="Goeker M."/>
        </authorList>
    </citation>
    <scope>NUCLEOTIDE SEQUENCE</scope>
    <source>
        <strain evidence="4">DSM 23947</strain>
    </source>
</reference>
<dbReference type="GO" id="GO:0006935">
    <property type="term" value="P:chemotaxis"/>
    <property type="evidence" value="ECO:0007669"/>
    <property type="project" value="UniProtKB-KW"/>
</dbReference>
<evidence type="ECO:0000256" key="2">
    <source>
        <dbReference type="ARBA" id="ARBA00022801"/>
    </source>
</evidence>
<evidence type="ECO:0000313" key="5">
    <source>
        <dbReference type="Proteomes" id="UP001237207"/>
    </source>
</evidence>
<sequence>MSFYKNIKTIHLDILKEIGNIGAGHAATALSSLLNRKIDMKVPDVRVASFDEMIDLAGGAEYVAVSVFLRIDGDAKGSMFFVLPLEQATYFVQKITGDDAFSFTTPPCSELGLSAMQEVGNILSGSYLSALSDFTGLNLYPSVPELSVDMVGAMISFGLIEISQLSDFVIVIDTALKEMDVSANEAIKGHFFLLPDPEAFQIIFRSLGVPLNE</sequence>
<dbReference type="Proteomes" id="UP001237207">
    <property type="component" value="Unassembled WGS sequence"/>
</dbReference>
<dbReference type="PANTHER" id="PTHR43693:SF1">
    <property type="entry name" value="PROTEIN PHOSPHATASE CHEZ"/>
    <property type="match status" value="1"/>
</dbReference>
<dbReference type="GO" id="GO:0016787">
    <property type="term" value="F:hydrolase activity"/>
    <property type="evidence" value="ECO:0007669"/>
    <property type="project" value="UniProtKB-KW"/>
</dbReference>
<evidence type="ECO:0000256" key="1">
    <source>
        <dbReference type="ARBA" id="ARBA00022500"/>
    </source>
</evidence>
<keyword evidence="5" id="KW-1185">Reference proteome</keyword>
<dbReference type="AlphaFoldDB" id="A0AAJ1SX80"/>
<gene>
    <name evidence="4" type="ORF">J2S13_000675</name>
</gene>
<evidence type="ECO:0000259" key="3">
    <source>
        <dbReference type="Pfam" id="PF04509"/>
    </source>
</evidence>
<protein>
    <submittedName>
        <fullName evidence="4">Chemotaxis protein CheC</fullName>
    </submittedName>
</protein>
<dbReference type="SUPFAM" id="SSF103039">
    <property type="entry name" value="CheC-like"/>
    <property type="match status" value="1"/>
</dbReference>
<dbReference type="Pfam" id="PF04509">
    <property type="entry name" value="CheC"/>
    <property type="match status" value="2"/>
</dbReference>
<feature type="domain" description="CheC-like protein" evidence="3">
    <location>
        <begin position="10"/>
        <end position="45"/>
    </location>
</feature>
<dbReference type="Gene3D" id="3.40.1550.10">
    <property type="entry name" value="CheC-like"/>
    <property type="match status" value="1"/>
</dbReference>
<dbReference type="EMBL" id="JAUSUC010000005">
    <property type="protein sequence ID" value="MDQ0214279.1"/>
    <property type="molecule type" value="Genomic_DNA"/>
</dbReference>
<accession>A0AAJ1SX80</accession>
<evidence type="ECO:0000313" key="4">
    <source>
        <dbReference type="EMBL" id="MDQ0214279.1"/>
    </source>
</evidence>
<name>A0AAJ1SX80_9BACI</name>
<dbReference type="CDD" id="cd17909">
    <property type="entry name" value="CheC_ClassI"/>
    <property type="match status" value="1"/>
</dbReference>
<organism evidence="4 5">
    <name type="scientific">Oikeobacillus pervagus</name>
    <dbReference type="NCBI Taxonomy" id="1325931"/>
    <lineage>
        <taxon>Bacteria</taxon>
        <taxon>Bacillati</taxon>
        <taxon>Bacillota</taxon>
        <taxon>Bacilli</taxon>
        <taxon>Bacillales</taxon>
        <taxon>Bacillaceae</taxon>
        <taxon>Oikeobacillus</taxon>
    </lineage>
</organism>
<keyword evidence="2" id="KW-0378">Hydrolase</keyword>
<dbReference type="PANTHER" id="PTHR43693">
    <property type="entry name" value="PROTEIN PHOSPHATASE CHEZ"/>
    <property type="match status" value="1"/>
</dbReference>
<feature type="domain" description="CheC-like protein" evidence="3">
    <location>
        <begin position="112"/>
        <end position="147"/>
    </location>
</feature>
<comment type="caution">
    <text evidence="4">The sequence shown here is derived from an EMBL/GenBank/DDBJ whole genome shotgun (WGS) entry which is preliminary data.</text>
</comment>